<dbReference type="Gene3D" id="1.10.510.10">
    <property type="entry name" value="Transferase(Phosphotransferase) domain 1"/>
    <property type="match status" value="1"/>
</dbReference>
<dbReference type="SMART" id="SM00220">
    <property type="entry name" value="S_TKc"/>
    <property type="match status" value="1"/>
</dbReference>
<feature type="compositionally biased region" description="Low complexity" evidence="8">
    <location>
        <begin position="314"/>
        <end position="324"/>
    </location>
</feature>
<dbReference type="SUPFAM" id="SSF56112">
    <property type="entry name" value="Protein kinase-like (PK-like)"/>
    <property type="match status" value="1"/>
</dbReference>
<keyword evidence="3 10" id="KW-0808">Transferase</keyword>
<name>A0AAU7GGP9_9MICO</name>
<accession>A0AAU7GGP9</accession>
<dbReference type="Gene3D" id="3.30.200.20">
    <property type="entry name" value="Phosphorylase Kinase, domain 1"/>
    <property type="match status" value="1"/>
</dbReference>
<feature type="compositionally biased region" description="Gly residues" evidence="8">
    <location>
        <begin position="431"/>
        <end position="444"/>
    </location>
</feature>
<proteinExistence type="predicted"/>
<sequence length="444" mass="45740">MDDTSLYLDRYELRERLGRGGMATVYRAYDRNLERTVALKLFAPGTATDDARRRAEATLLGRLSHPNLVTLHDAHLAAEGDTTPSLLVMELVAGEDLRTRLERGPLPAEDAAVVAESIAEALAVVHGAGMVHRDLKPANILLADSGIPGGRPIVKLADFGIAHLLGTERLTTAGTVIGTAGYLSPEQGLGGEPGPSADIYALGLVVLESLTGVREYPGSPVEAVSARAARDPRIPASLPEDWRGLLGAMTTREPGIRPTAVEVAIMARELAPQLAGWEPEPATTVPAGTVPTVAMTAIGGAAAGAAVGRAAAADAAGATGPTAAVRDRGVTRSRRRRHTLDAVLVTSAAAAVVGLAFSLGSILSPGPIPASGDTTPRPTPSVVAPPATVAPADTPAQPSDQQQTDQQQQQQQQQQPQPKPQQDNPNKGPGKNNGNGKGKGKGGG</sequence>
<dbReference type="InterPro" id="IPR008271">
    <property type="entry name" value="Ser/Thr_kinase_AS"/>
</dbReference>
<dbReference type="PROSITE" id="PS00108">
    <property type="entry name" value="PROTEIN_KINASE_ST"/>
    <property type="match status" value="1"/>
</dbReference>
<dbReference type="InterPro" id="IPR011009">
    <property type="entry name" value="Kinase-like_dom_sf"/>
</dbReference>
<dbReference type="PROSITE" id="PS00107">
    <property type="entry name" value="PROTEIN_KINASE_ATP"/>
    <property type="match status" value="1"/>
</dbReference>
<protein>
    <recommendedName>
        <fullName evidence="1">non-specific serine/threonine protein kinase</fullName>
        <ecNumber evidence="1">2.7.11.1</ecNumber>
    </recommendedName>
</protein>
<keyword evidence="2" id="KW-0723">Serine/threonine-protein kinase</keyword>
<evidence type="ECO:0000256" key="6">
    <source>
        <dbReference type="ARBA" id="ARBA00022840"/>
    </source>
</evidence>
<dbReference type="GO" id="GO:0004674">
    <property type="term" value="F:protein serine/threonine kinase activity"/>
    <property type="evidence" value="ECO:0007669"/>
    <property type="project" value="UniProtKB-KW"/>
</dbReference>
<keyword evidence="4 7" id="KW-0547">Nucleotide-binding</keyword>
<keyword evidence="6 7" id="KW-0067">ATP-binding</keyword>
<feature type="binding site" evidence="7">
    <location>
        <position position="40"/>
    </location>
    <ligand>
        <name>ATP</name>
        <dbReference type="ChEBI" id="CHEBI:30616"/>
    </ligand>
</feature>
<dbReference type="AlphaFoldDB" id="A0AAU7GGP9"/>
<dbReference type="InterPro" id="IPR017441">
    <property type="entry name" value="Protein_kinase_ATP_BS"/>
</dbReference>
<dbReference type="PANTHER" id="PTHR43289">
    <property type="entry name" value="MITOGEN-ACTIVATED PROTEIN KINASE KINASE KINASE 20-RELATED"/>
    <property type="match status" value="1"/>
</dbReference>
<feature type="region of interest" description="Disordered" evidence="8">
    <location>
        <begin position="369"/>
        <end position="444"/>
    </location>
</feature>
<dbReference type="GO" id="GO:0005524">
    <property type="term" value="F:ATP binding"/>
    <property type="evidence" value="ECO:0007669"/>
    <property type="project" value="UniProtKB-UniRule"/>
</dbReference>
<dbReference type="RefSeq" id="WP_348789068.1">
    <property type="nucleotide sequence ID" value="NZ_CP157390.1"/>
</dbReference>
<evidence type="ECO:0000256" key="4">
    <source>
        <dbReference type="ARBA" id="ARBA00022741"/>
    </source>
</evidence>
<organism evidence="10">
    <name type="scientific">Leifsonia sp. NPDC080035</name>
    <dbReference type="NCBI Taxonomy" id="3143936"/>
    <lineage>
        <taxon>Bacteria</taxon>
        <taxon>Bacillati</taxon>
        <taxon>Actinomycetota</taxon>
        <taxon>Actinomycetes</taxon>
        <taxon>Micrococcales</taxon>
        <taxon>Microbacteriaceae</taxon>
        <taxon>Leifsonia</taxon>
    </lineage>
</organism>
<evidence type="ECO:0000256" key="1">
    <source>
        <dbReference type="ARBA" id="ARBA00012513"/>
    </source>
</evidence>
<dbReference type="EC" id="2.7.11.1" evidence="1"/>
<gene>
    <name evidence="10" type="ORF">AAME72_04635</name>
</gene>
<feature type="region of interest" description="Disordered" evidence="8">
    <location>
        <begin position="314"/>
        <end position="334"/>
    </location>
</feature>
<dbReference type="CDD" id="cd14014">
    <property type="entry name" value="STKc_PknB_like"/>
    <property type="match status" value="1"/>
</dbReference>
<evidence type="ECO:0000256" key="7">
    <source>
        <dbReference type="PROSITE-ProRule" id="PRU10141"/>
    </source>
</evidence>
<reference evidence="10" key="1">
    <citation type="submission" date="2024-05" db="EMBL/GenBank/DDBJ databases">
        <title>The Natural Products Discovery Center: Release of the First 8490 Sequenced Strains for Exploring Actinobacteria Biosynthetic Diversity.</title>
        <authorList>
            <person name="Kalkreuter E."/>
            <person name="Kautsar S.A."/>
            <person name="Yang D."/>
            <person name="Bader C.D."/>
            <person name="Teijaro C.N."/>
            <person name="Fluegel L."/>
            <person name="Davis C.M."/>
            <person name="Simpson J.R."/>
            <person name="Lauterbach L."/>
            <person name="Steele A.D."/>
            <person name="Gui C."/>
            <person name="Meng S."/>
            <person name="Li G."/>
            <person name="Viehrig K."/>
            <person name="Ye F."/>
            <person name="Su P."/>
            <person name="Kiefer A.F."/>
            <person name="Nichols A."/>
            <person name="Cepeda A.J."/>
            <person name="Yan W."/>
            <person name="Fan B."/>
            <person name="Jiang Y."/>
            <person name="Adhikari A."/>
            <person name="Zheng C.-J."/>
            <person name="Schuster L."/>
            <person name="Cowan T.M."/>
            <person name="Smanski M.J."/>
            <person name="Chevrette M.G."/>
            <person name="de Carvalho L.P.S."/>
            <person name="Shen B."/>
        </authorList>
    </citation>
    <scope>NUCLEOTIDE SEQUENCE</scope>
    <source>
        <strain evidence="10">NPDC080035</strain>
    </source>
</reference>
<dbReference type="PANTHER" id="PTHR43289:SF6">
    <property type="entry name" value="SERINE_THREONINE-PROTEIN KINASE NEKL-3"/>
    <property type="match status" value="1"/>
</dbReference>
<evidence type="ECO:0000256" key="2">
    <source>
        <dbReference type="ARBA" id="ARBA00022527"/>
    </source>
</evidence>
<evidence type="ECO:0000256" key="3">
    <source>
        <dbReference type="ARBA" id="ARBA00022679"/>
    </source>
</evidence>
<evidence type="ECO:0000313" key="10">
    <source>
        <dbReference type="EMBL" id="XBM49148.1"/>
    </source>
</evidence>
<dbReference type="PROSITE" id="PS50011">
    <property type="entry name" value="PROTEIN_KINASE_DOM"/>
    <property type="match status" value="1"/>
</dbReference>
<evidence type="ECO:0000259" key="9">
    <source>
        <dbReference type="PROSITE" id="PS50011"/>
    </source>
</evidence>
<keyword evidence="5 10" id="KW-0418">Kinase</keyword>
<evidence type="ECO:0000256" key="8">
    <source>
        <dbReference type="SAM" id="MobiDB-lite"/>
    </source>
</evidence>
<dbReference type="Pfam" id="PF00069">
    <property type="entry name" value="Pkinase"/>
    <property type="match status" value="1"/>
</dbReference>
<feature type="domain" description="Protein kinase" evidence="9">
    <location>
        <begin position="11"/>
        <end position="274"/>
    </location>
</feature>
<evidence type="ECO:0000256" key="5">
    <source>
        <dbReference type="ARBA" id="ARBA00022777"/>
    </source>
</evidence>
<dbReference type="InterPro" id="IPR000719">
    <property type="entry name" value="Prot_kinase_dom"/>
</dbReference>
<feature type="compositionally biased region" description="Low complexity" evidence="8">
    <location>
        <begin position="374"/>
        <end position="430"/>
    </location>
</feature>
<dbReference type="EMBL" id="CP157390">
    <property type="protein sequence ID" value="XBM49148.1"/>
    <property type="molecule type" value="Genomic_DNA"/>
</dbReference>